<evidence type="ECO:0000313" key="2">
    <source>
        <dbReference type="EMBL" id="CAH1718791.1"/>
    </source>
</evidence>
<protein>
    <recommendedName>
        <fullName evidence="4">Prothoracicotropic hormone</fullName>
    </recommendedName>
</protein>
<dbReference type="SUPFAM" id="SSF57501">
    <property type="entry name" value="Cystine-knot cytokines"/>
    <property type="match status" value="1"/>
</dbReference>
<proteinExistence type="predicted"/>
<name>A0A9P0NCX2_9DIPT</name>
<dbReference type="EMBL" id="OU895878">
    <property type="protein sequence ID" value="CAH1718791.1"/>
    <property type="molecule type" value="Genomic_DNA"/>
</dbReference>
<keyword evidence="1" id="KW-0732">Signal</keyword>
<dbReference type="Proteomes" id="UP001153620">
    <property type="component" value="Chromosome 2"/>
</dbReference>
<gene>
    <name evidence="2" type="ORF">CHIRRI_LOCUS6152</name>
</gene>
<organism evidence="2 3">
    <name type="scientific">Chironomus riparius</name>
    <dbReference type="NCBI Taxonomy" id="315576"/>
    <lineage>
        <taxon>Eukaryota</taxon>
        <taxon>Metazoa</taxon>
        <taxon>Ecdysozoa</taxon>
        <taxon>Arthropoda</taxon>
        <taxon>Hexapoda</taxon>
        <taxon>Insecta</taxon>
        <taxon>Pterygota</taxon>
        <taxon>Neoptera</taxon>
        <taxon>Endopterygota</taxon>
        <taxon>Diptera</taxon>
        <taxon>Nematocera</taxon>
        <taxon>Chironomoidea</taxon>
        <taxon>Chironomidae</taxon>
        <taxon>Chironominae</taxon>
        <taxon>Chironomus</taxon>
    </lineage>
</organism>
<evidence type="ECO:0000313" key="3">
    <source>
        <dbReference type="Proteomes" id="UP001153620"/>
    </source>
</evidence>
<evidence type="ECO:0008006" key="4">
    <source>
        <dbReference type="Google" id="ProtNLM"/>
    </source>
</evidence>
<dbReference type="InterPro" id="IPR029034">
    <property type="entry name" value="Cystine-knot_cytokine"/>
</dbReference>
<dbReference type="AlphaFoldDB" id="A0A9P0NCX2"/>
<reference evidence="2" key="1">
    <citation type="submission" date="2022-01" db="EMBL/GenBank/DDBJ databases">
        <authorList>
            <person name="King R."/>
        </authorList>
    </citation>
    <scope>NUCLEOTIDE SEQUENCE</scope>
</reference>
<feature type="signal peptide" evidence="1">
    <location>
        <begin position="1"/>
        <end position="17"/>
    </location>
</feature>
<sequence>MFRLLITTIAIAIMTEGIPISNYPFFDPSIETDNNYEQDFNGNEIFNIIDDMQFNSLEPISPQLIDKRDRSHTVPCGCPYNIEYVHLGPNAYPKKYKTKVCDRNQINKRRYCNFGARCKEFYYEVRYLVPKITDGSEHLPAEINSIYGWVSKNISIDCRCLH</sequence>
<reference evidence="2" key="2">
    <citation type="submission" date="2022-10" db="EMBL/GenBank/DDBJ databases">
        <authorList>
            <consortium name="ENA_rothamsted_submissions"/>
            <consortium name="culmorum"/>
            <person name="King R."/>
        </authorList>
    </citation>
    <scope>NUCLEOTIDE SEQUENCE</scope>
</reference>
<feature type="chain" id="PRO_5040490509" description="Prothoracicotropic hormone" evidence="1">
    <location>
        <begin position="18"/>
        <end position="162"/>
    </location>
</feature>
<keyword evidence="3" id="KW-1185">Reference proteome</keyword>
<accession>A0A9P0NCX2</accession>
<evidence type="ECO:0000256" key="1">
    <source>
        <dbReference type="SAM" id="SignalP"/>
    </source>
</evidence>